<sequence length="160" mass="17335">MDVTPNHSGRPKEYCGKRCRDAAYRMRSAVDTSGAAAEDGYAAAVAADFTGHARLTETAALIPGPDAARELLRLLRSSGLPREDLVAAAVRRARIDGLTTAEIADALGMSAKTLRKRWSREAVERRIRQRDERPPFTTTLSQALRGPDVPATTPHADVRG</sequence>
<evidence type="ECO:0000313" key="2">
    <source>
        <dbReference type="EMBL" id="AKG46731.1"/>
    </source>
</evidence>
<name>A0A0F7CQN7_9ACTN</name>
<keyword evidence="3" id="KW-1185">Reference proteome</keyword>
<organism evidence="2 3">
    <name type="scientific">Streptomyces xiamenensis</name>
    <dbReference type="NCBI Taxonomy" id="408015"/>
    <lineage>
        <taxon>Bacteria</taxon>
        <taxon>Bacillati</taxon>
        <taxon>Actinomycetota</taxon>
        <taxon>Actinomycetes</taxon>
        <taxon>Kitasatosporales</taxon>
        <taxon>Streptomycetaceae</taxon>
        <taxon>Streptomyces</taxon>
    </lineage>
</organism>
<dbReference type="AlphaFoldDB" id="A0A0F7CQN7"/>
<dbReference type="InterPro" id="IPR036388">
    <property type="entry name" value="WH-like_DNA-bd_sf"/>
</dbReference>
<dbReference type="KEGG" id="sxi:SXIM_53470"/>
<protein>
    <submittedName>
        <fullName evidence="2">Uncharacterized protein</fullName>
    </submittedName>
</protein>
<dbReference type="STRING" id="408015.SXIM_53470"/>
<evidence type="ECO:0000313" key="3">
    <source>
        <dbReference type="Proteomes" id="UP000034034"/>
    </source>
</evidence>
<feature type="region of interest" description="Disordered" evidence="1">
    <location>
        <begin position="126"/>
        <end position="160"/>
    </location>
</feature>
<gene>
    <name evidence="2" type="ORF">SXIM_53470</name>
</gene>
<dbReference type="HOGENOM" id="CLU_1651248_0_0_11"/>
<dbReference type="Gene3D" id="1.10.10.10">
    <property type="entry name" value="Winged helix-like DNA-binding domain superfamily/Winged helix DNA-binding domain"/>
    <property type="match status" value="1"/>
</dbReference>
<proteinExistence type="predicted"/>
<accession>A0A0F7CQN7</accession>
<evidence type="ECO:0000256" key="1">
    <source>
        <dbReference type="SAM" id="MobiDB-lite"/>
    </source>
</evidence>
<reference evidence="2" key="1">
    <citation type="submission" date="2019-08" db="EMBL/GenBank/DDBJ databases">
        <title>Complete genome sequence of a mangrove-derived Streptomyces xiamenensis.</title>
        <authorList>
            <person name="Xu J."/>
        </authorList>
    </citation>
    <scope>NUCLEOTIDE SEQUENCE</scope>
    <source>
        <strain evidence="2">318</strain>
    </source>
</reference>
<dbReference type="Proteomes" id="UP000034034">
    <property type="component" value="Chromosome"/>
</dbReference>
<dbReference type="RefSeq" id="WP_030737782.1">
    <property type="nucleotide sequence ID" value="NZ_CP009922.3"/>
</dbReference>
<dbReference type="EMBL" id="CP009922">
    <property type="protein sequence ID" value="AKG46731.1"/>
    <property type="molecule type" value="Genomic_DNA"/>
</dbReference>
<dbReference type="PATRIC" id="fig|408015.6.peg.5412"/>
<dbReference type="Pfam" id="PF13384">
    <property type="entry name" value="HTH_23"/>
    <property type="match status" value="1"/>
</dbReference>